<dbReference type="STRING" id="57577.A0A2K3NRM8"/>
<dbReference type="PANTHER" id="PTHR31945">
    <property type="entry name" value="TRANSCRIPTION FACTOR SCREAM2-RELATED"/>
    <property type="match status" value="1"/>
</dbReference>
<evidence type="ECO:0000313" key="8">
    <source>
        <dbReference type="EMBL" id="PNY05690.1"/>
    </source>
</evidence>
<gene>
    <name evidence="8" type="ORF">L195_g002145</name>
</gene>
<dbReference type="GO" id="GO:0003700">
    <property type="term" value="F:DNA-binding transcription factor activity"/>
    <property type="evidence" value="ECO:0007669"/>
    <property type="project" value="TreeGrafter"/>
</dbReference>
<dbReference type="Pfam" id="PF14215">
    <property type="entry name" value="bHLH-MYC_N"/>
    <property type="match status" value="1"/>
</dbReference>
<dbReference type="PANTHER" id="PTHR31945:SF63">
    <property type="entry name" value="TRANSCRIPTION FACTOR BHLH90"/>
    <property type="match status" value="1"/>
</dbReference>
<keyword evidence="2" id="KW-0805">Transcription regulation</keyword>
<accession>A0A2K3NRM8</accession>
<dbReference type="EMBL" id="ASHM01000925">
    <property type="protein sequence ID" value="PNY05690.1"/>
    <property type="molecule type" value="Genomic_DNA"/>
</dbReference>
<dbReference type="PROSITE" id="PS50888">
    <property type="entry name" value="BHLH"/>
    <property type="match status" value="1"/>
</dbReference>
<dbReference type="InterPro" id="IPR054502">
    <property type="entry name" value="bHLH-TF_ACT-like_plant"/>
</dbReference>
<name>A0A2K3NRM8_TRIPR</name>
<dbReference type="InterPro" id="IPR045865">
    <property type="entry name" value="ACT-like_dom_sf"/>
</dbReference>
<dbReference type="GO" id="GO:0046983">
    <property type="term" value="F:protein dimerization activity"/>
    <property type="evidence" value="ECO:0007669"/>
    <property type="project" value="InterPro"/>
</dbReference>
<dbReference type="AlphaFoldDB" id="A0A2K3NRM8"/>
<dbReference type="GO" id="GO:0005634">
    <property type="term" value="C:nucleus"/>
    <property type="evidence" value="ECO:0007669"/>
    <property type="project" value="UniProtKB-SubCell"/>
</dbReference>
<evidence type="ECO:0000256" key="3">
    <source>
        <dbReference type="ARBA" id="ARBA00023163"/>
    </source>
</evidence>
<dbReference type="InterPro" id="IPR025610">
    <property type="entry name" value="MYC/MYB_N"/>
</dbReference>
<evidence type="ECO:0000313" key="9">
    <source>
        <dbReference type="Proteomes" id="UP000236291"/>
    </source>
</evidence>
<organism evidence="8 9">
    <name type="scientific">Trifolium pratense</name>
    <name type="common">Red clover</name>
    <dbReference type="NCBI Taxonomy" id="57577"/>
    <lineage>
        <taxon>Eukaryota</taxon>
        <taxon>Viridiplantae</taxon>
        <taxon>Streptophyta</taxon>
        <taxon>Embryophyta</taxon>
        <taxon>Tracheophyta</taxon>
        <taxon>Spermatophyta</taxon>
        <taxon>Magnoliopsida</taxon>
        <taxon>eudicotyledons</taxon>
        <taxon>Gunneridae</taxon>
        <taxon>Pentapetalae</taxon>
        <taxon>rosids</taxon>
        <taxon>fabids</taxon>
        <taxon>Fabales</taxon>
        <taxon>Fabaceae</taxon>
        <taxon>Papilionoideae</taxon>
        <taxon>50 kb inversion clade</taxon>
        <taxon>NPAAA clade</taxon>
        <taxon>Hologalegina</taxon>
        <taxon>IRL clade</taxon>
        <taxon>Trifolieae</taxon>
        <taxon>Trifolium</taxon>
    </lineage>
</organism>
<dbReference type="InterPro" id="IPR036638">
    <property type="entry name" value="HLH_DNA-bd_sf"/>
</dbReference>
<keyword evidence="3" id="KW-0804">Transcription</keyword>
<dbReference type="Pfam" id="PF00010">
    <property type="entry name" value="HLH"/>
    <property type="match status" value="1"/>
</dbReference>
<feature type="region of interest" description="Disordered" evidence="5">
    <location>
        <begin position="181"/>
        <end position="200"/>
    </location>
</feature>
<feature type="domain" description="BHLH" evidence="6">
    <location>
        <begin position="269"/>
        <end position="318"/>
    </location>
</feature>
<feature type="domain" description="ACT" evidence="7">
    <location>
        <begin position="392"/>
        <end position="458"/>
    </location>
</feature>
<dbReference type="CDD" id="cd04873">
    <property type="entry name" value="ACT_UUR-ACR-like"/>
    <property type="match status" value="1"/>
</dbReference>
<keyword evidence="4" id="KW-0539">Nucleus</keyword>
<evidence type="ECO:0000256" key="4">
    <source>
        <dbReference type="ARBA" id="ARBA00023242"/>
    </source>
</evidence>
<dbReference type="SUPFAM" id="SSF55021">
    <property type="entry name" value="ACT-like"/>
    <property type="match status" value="1"/>
</dbReference>
<dbReference type="PROSITE" id="PS51671">
    <property type="entry name" value="ACT"/>
    <property type="match status" value="1"/>
</dbReference>
<dbReference type="Gene3D" id="4.10.280.10">
    <property type="entry name" value="Helix-loop-helix DNA-binding domain"/>
    <property type="match status" value="1"/>
</dbReference>
<evidence type="ECO:0000256" key="5">
    <source>
        <dbReference type="SAM" id="MobiDB-lite"/>
    </source>
</evidence>
<reference evidence="8 9" key="2">
    <citation type="journal article" date="2017" name="Front. Plant Sci.">
        <title>Gene Classification and Mining of Molecular Markers Useful in Red Clover (Trifolium pratense) Breeding.</title>
        <authorList>
            <person name="Istvanek J."/>
            <person name="Dluhosova J."/>
            <person name="Dluhos P."/>
            <person name="Patkova L."/>
            <person name="Nedelnik J."/>
            <person name="Repkova J."/>
        </authorList>
    </citation>
    <scope>NUCLEOTIDE SEQUENCE [LARGE SCALE GENOMIC DNA]</scope>
    <source>
        <strain evidence="9">cv. Tatra</strain>
        <tissue evidence="8">Young leaves</tissue>
    </source>
</reference>
<sequence length="458" mass="52021">MSNIDVVQMLRPFVQTKAWDYVVVWKYGNDPTRFIEWMGCCCCGGNMNIKEEMDEEYHLAPICRDTLFHHSVRTKTCEAIANLPYAMSLYSGVHAEVAISQQPRWLIHEDSTGTQVLIPIIGGLVELFTEKLIPKDIYIMEFISAHCFVSINQEAISAQSYTNMNFNEHCYTLNPGLAGENHSSSNPGIEGPSNGSNPSTEHLSFDSNFGCLIPHEYLNQPVKISPVPKVKCRRYNNTSAKCQSSLSFHSGNGEEDKEKIYRGEPKKEVYHAKNLITERNRRKRIKTGLFTLRSLVPNITKMDRAAILGDAIEYIKELQRQEIELQDEVKALEVEDCEKNTLQFRVKRDNEQEEGTKSLPLTAIKQNSSDSTRNTQMKLQVEVNRIGRTDFMIKLCCEHKQGGFSRLMEAIDSFGLNMVNANMTTFDGKVLNILMVEATAQDISATKLREYLIKHLTS</sequence>
<dbReference type="GO" id="GO:0043565">
    <property type="term" value="F:sequence-specific DNA binding"/>
    <property type="evidence" value="ECO:0007669"/>
    <property type="project" value="TreeGrafter"/>
</dbReference>
<reference evidence="8 9" key="1">
    <citation type="journal article" date="2014" name="Am. J. Bot.">
        <title>Genome assembly and annotation for red clover (Trifolium pratense; Fabaceae).</title>
        <authorList>
            <person name="Istvanek J."/>
            <person name="Jaros M."/>
            <person name="Krenek A."/>
            <person name="Repkova J."/>
        </authorList>
    </citation>
    <scope>NUCLEOTIDE SEQUENCE [LARGE SCALE GENOMIC DNA]</scope>
    <source>
        <strain evidence="9">cv. Tatra</strain>
        <tissue evidence="8">Young leaves</tissue>
    </source>
</reference>
<evidence type="ECO:0000259" key="6">
    <source>
        <dbReference type="PROSITE" id="PS50888"/>
    </source>
</evidence>
<protein>
    <submittedName>
        <fullName evidence="8">Putative transcription factor ABORTED MICROSPORES-like protein</fullName>
    </submittedName>
</protein>
<dbReference type="InterPro" id="IPR051358">
    <property type="entry name" value="TF_AMS/ICE1/BHLH6-like"/>
</dbReference>
<dbReference type="SMART" id="SM00353">
    <property type="entry name" value="HLH"/>
    <property type="match status" value="1"/>
</dbReference>
<evidence type="ECO:0000256" key="2">
    <source>
        <dbReference type="ARBA" id="ARBA00023015"/>
    </source>
</evidence>
<dbReference type="Proteomes" id="UP000236291">
    <property type="component" value="Unassembled WGS sequence"/>
</dbReference>
<comment type="subcellular location">
    <subcellularLocation>
        <location evidence="1">Nucleus</location>
    </subcellularLocation>
</comment>
<dbReference type="InterPro" id="IPR011598">
    <property type="entry name" value="bHLH_dom"/>
</dbReference>
<comment type="caution">
    <text evidence="8">The sequence shown here is derived from an EMBL/GenBank/DDBJ whole genome shotgun (WGS) entry which is preliminary data.</text>
</comment>
<dbReference type="Pfam" id="PF22754">
    <property type="entry name" value="bHLH-TF_ACT-like_plant"/>
    <property type="match status" value="1"/>
</dbReference>
<evidence type="ECO:0000259" key="7">
    <source>
        <dbReference type="PROSITE" id="PS51671"/>
    </source>
</evidence>
<dbReference type="SUPFAM" id="SSF47459">
    <property type="entry name" value="HLH, helix-loop-helix DNA-binding domain"/>
    <property type="match status" value="1"/>
</dbReference>
<dbReference type="InterPro" id="IPR002912">
    <property type="entry name" value="ACT_dom"/>
</dbReference>
<proteinExistence type="predicted"/>
<evidence type="ECO:0000256" key="1">
    <source>
        <dbReference type="ARBA" id="ARBA00004123"/>
    </source>
</evidence>